<dbReference type="EMBL" id="CADCTQ010000479">
    <property type="protein sequence ID" value="CAA9305710.1"/>
    <property type="molecule type" value="Genomic_DNA"/>
</dbReference>
<name>A0A6J4KGW0_9SPHI</name>
<protein>
    <recommendedName>
        <fullName evidence="2">STAS/SEC14 domain-containing protein</fullName>
    </recommendedName>
</protein>
<dbReference type="AlphaFoldDB" id="A0A6J4KGW0"/>
<organism evidence="1">
    <name type="scientific">uncultured Cytophagales bacterium</name>
    <dbReference type="NCBI Taxonomy" id="158755"/>
    <lineage>
        <taxon>Bacteria</taxon>
        <taxon>Pseudomonadati</taxon>
        <taxon>Bacteroidota</taxon>
        <taxon>Sphingobacteriia</taxon>
        <taxon>Sphingobacteriales</taxon>
        <taxon>environmental samples</taxon>
    </lineage>
</organism>
<evidence type="ECO:0000313" key="1">
    <source>
        <dbReference type="EMBL" id="CAA9305710.1"/>
    </source>
</evidence>
<gene>
    <name evidence="1" type="ORF">AVDCRST_MAG56-6489</name>
</gene>
<proteinExistence type="predicted"/>
<evidence type="ECO:0008006" key="2">
    <source>
        <dbReference type="Google" id="ProtNLM"/>
    </source>
</evidence>
<accession>A0A6J4KGW0</accession>
<reference evidence="1" key="1">
    <citation type="submission" date="2020-02" db="EMBL/GenBank/DDBJ databases">
        <authorList>
            <person name="Meier V. D."/>
        </authorList>
    </citation>
    <scope>NUCLEOTIDE SEQUENCE</scope>
    <source>
        <strain evidence="1">AVDCRST_MAG56</strain>
    </source>
</reference>
<sequence length="132" mass="15073">MQKEKLVESKGLDIEFDVEQQYVYVNWKGFHSVESVKSGCEKLLQVLTEKHCKRVLNDNRMVSGPWLGAADWVATDWFPRVYATGVEKFAWIVSPNIFSQMSTEVTQSKNKSEVTRTFDDHAKAASWLGVKA</sequence>